<reference evidence="1 2" key="1">
    <citation type="submission" date="2018-04" db="EMBL/GenBank/DDBJ databases">
        <authorList>
            <person name="Vogel A."/>
        </authorList>
    </citation>
    <scope>NUCLEOTIDE SEQUENCE [LARGE SCALE GENOMIC DNA]</scope>
</reference>
<protein>
    <submittedName>
        <fullName evidence="1">Uncharacterized protein</fullName>
    </submittedName>
</protein>
<proteinExistence type="predicted"/>
<organism evidence="1 2">
    <name type="scientific">Cuscuta campestris</name>
    <dbReference type="NCBI Taxonomy" id="132261"/>
    <lineage>
        <taxon>Eukaryota</taxon>
        <taxon>Viridiplantae</taxon>
        <taxon>Streptophyta</taxon>
        <taxon>Embryophyta</taxon>
        <taxon>Tracheophyta</taxon>
        <taxon>Spermatophyta</taxon>
        <taxon>Magnoliopsida</taxon>
        <taxon>eudicotyledons</taxon>
        <taxon>Gunneridae</taxon>
        <taxon>Pentapetalae</taxon>
        <taxon>asterids</taxon>
        <taxon>lamiids</taxon>
        <taxon>Solanales</taxon>
        <taxon>Convolvulaceae</taxon>
        <taxon>Cuscuteae</taxon>
        <taxon>Cuscuta</taxon>
        <taxon>Cuscuta subgen. Grammica</taxon>
        <taxon>Cuscuta sect. Cleistogrammica</taxon>
    </lineage>
</organism>
<dbReference type="AlphaFoldDB" id="A0A484MCD3"/>
<accession>A0A484MCD3</accession>
<sequence length="74" mass="7670">MSADLPVEGTSGTQVTLCCTRSTESREKSKNAGPVFTVAVAPALAPCVAMYPPGAPGIGQQMFYGQAQPVMIPR</sequence>
<keyword evidence="2" id="KW-1185">Reference proteome</keyword>
<dbReference type="EMBL" id="OOIL02003161">
    <property type="protein sequence ID" value="VFQ86450.1"/>
    <property type="molecule type" value="Genomic_DNA"/>
</dbReference>
<evidence type="ECO:0000313" key="2">
    <source>
        <dbReference type="Proteomes" id="UP000595140"/>
    </source>
</evidence>
<dbReference type="Proteomes" id="UP000595140">
    <property type="component" value="Unassembled WGS sequence"/>
</dbReference>
<name>A0A484MCD3_9ASTE</name>
<evidence type="ECO:0000313" key="1">
    <source>
        <dbReference type="EMBL" id="VFQ86450.1"/>
    </source>
</evidence>
<gene>
    <name evidence="1" type="ORF">CCAM_LOCUS28226</name>
</gene>
<dbReference type="OrthoDB" id="1735256at2759"/>